<organism evidence="2 3">
    <name type="scientific">Rhizobium metallidurans</name>
    <dbReference type="NCBI Taxonomy" id="1265931"/>
    <lineage>
        <taxon>Bacteria</taxon>
        <taxon>Pseudomonadati</taxon>
        <taxon>Pseudomonadota</taxon>
        <taxon>Alphaproteobacteria</taxon>
        <taxon>Hyphomicrobiales</taxon>
        <taxon>Rhizobiaceae</taxon>
        <taxon>Rhizobium/Agrobacterium group</taxon>
        <taxon>Rhizobium</taxon>
    </lineage>
</organism>
<keyword evidence="1" id="KW-0472">Membrane</keyword>
<gene>
    <name evidence="2" type="ORF">GGQ67_002035</name>
</gene>
<evidence type="ECO:0000256" key="1">
    <source>
        <dbReference type="SAM" id="Phobius"/>
    </source>
</evidence>
<evidence type="ECO:0000313" key="2">
    <source>
        <dbReference type="EMBL" id="MBB3964378.1"/>
    </source>
</evidence>
<accession>A0A7W6CNQ1</accession>
<comment type="caution">
    <text evidence="2">The sequence shown here is derived from an EMBL/GenBank/DDBJ whole genome shotgun (WGS) entry which is preliminary data.</text>
</comment>
<reference evidence="2 3" key="1">
    <citation type="submission" date="2020-08" db="EMBL/GenBank/DDBJ databases">
        <title>Genomic Encyclopedia of Type Strains, Phase IV (KMG-IV): sequencing the most valuable type-strain genomes for metagenomic binning, comparative biology and taxonomic classification.</title>
        <authorList>
            <person name="Goeker M."/>
        </authorList>
    </citation>
    <scope>NUCLEOTIDE SEQUENCE [LARGE SCALE GENOMIC DNA]</scope>
    <source>
        <strain evidence="2 3">DSM 26575</strain>
    </source>
</reference>
<dbReference type="EMBL" id="JACIDW010000004">
    <property type="protein sequence ID" value="MBB3964378.1"/>
    <property type="molecule type" value="Genomic_DNA"/>
</dbReference>
<name>A0A7W6CNQ1_9HYPH</name>
<keyword evidence="1" id="KW-0812">Transmembrane</keyword>
<proteinExistence type="predicted"/>
<sequence length="67" mass="7240">MGNLYDEYSRKGSEIGASQQCVFGMCLSVAVARLLIFLAISVAYALKADVFQLARGANAGSSHQRWV</sequence>
<protein>
    <submittedName>
        <fullName evidence="2">Uncharacterized protein</fullName>
    </submittedName>
</protein>
<evidence type="ECO:0000313" key="3">
    <source>
        <dbReference type="Proteomes" id="UP000582090"/>
    </source>
</evidence>
<dbReference type="AlphaFoldDB" id="A0A7W6CNQ1"/>
<keyword evidence="1" id="KW-1133">Transmembrane helix</keyword>
<dbReference type="Proteomes" id="UP000582090">
    <property type="component" value="Unassembled WGS sequence"/>
</dbReference>
<feature type="transmembrane region" description="Helical" evidence="1">
    <location>
        <begin position="21"/>
        <end position="46"/>
    </location>
</feature>
<keyword evidence="3" id="KW-1185">Reference proteome</keyword>